<dbReference type="Pfam" id="PF02608">
    <property type="entry name" value="Bmp"/>
    <property type="match status" value="1"/>
</dbReference>
<evidence type="ECO:0000313" key="10">
    <source>
        <dbReference type="Proteomes" id="UP000268084"/>
    </source>
</evidence>
<evidence type="ECO:0000313" key="9">
    <source>
        <dbReference type="EMBL" id="AZI58586.1"/>
    </source>
</evidence>
<dbReference type="InterPro" id="IPR028082">
    <property type="entry name" value="Peripla_BP_I"/>
</dbReference>
<comment type="similarity">
    <text evidence="2">Belongs to the BMP lipoprotein family.</text>
</comment>
<keyword evidence="6" id="KW-0449">Lipoprotein</keyword>
<evidence type="ECO:0000256" key="3">
    <source>
        <dbReference type="ARBA" id="ARBA00022475"/>
    </source>
</evidence>
<evidence type="ECO:0000259" key="8">
    <source>
        <dbReference type="Pfam" id="PF02608"/>
    </source>
</evidence>
<evidence type="ECO:0000256" key="4">
    <source>
        <dbReference type="ARBA" id="ARBA00022729"/>
    </source>
</evidence>
<sequence>MSSSAMTSEAASSEAATPTGAPITVGLAFDTGGRGDGTFNDSAGRGSDKAKADLGVKVNELEASSDDDRVPNITLLSSQKNDPIIAVGFLFGDTIKAAAAANPDLTYAIVDSVVDEPNVKSLLFASEQGSFLVGAAAALKSKSGMIGFIGGQEGALIKQFEAGYVAGAKAVNPDIKIDSKYLGADGDNAAWNSPDKAKEIAKSWYAAGTDIIYSAAGGSGAGTVEAAVEAKKWAIGVDSDQYLTSTPEQQKVILTSMLKRVDSAVYQTIKAVQDGDKSGGIQTFDLKVDGVGYATSGGYIDDIVPQLEAFKAKIISGEIKVPTQ</sequence>
<reference evidence="9 10" key="1">
    <citation type="submission" date="2018-11" db="EMBL/GenBank/DDBJ databases">
        <authorList>
            <person name="Da X."/>
        </authorList>
    </citation>
    <scope>NUCLEOTIDE SEQUENCE [LARGE SCALE GENOMIC DNA]</scope>
    <source>
        <strain evidence="9 10">S14-144</strain>
    </source>
</reference>
<keyword evidence="5" id="KW-0472">Membrane</keyword>
<comment type="subcellular location">
    <subcellularLocation>
        <location evidence="1">Cell membrane</location>
        <topology evidence="1">Lipid-anchor</topology>
    </subcellularLocation>
</comment>
<dbReference type="CDD" id="cd06354">
    <property type="entry name" value="PBP1_PrnA-like"/>
    <property type="match status" value="1"/>
</dbReference>
<dbReference type="PANTHER" id="PTHR34296">
    <property type="entry name" value="TRANSCRIPTIONAL ACTIVATOR PROTEIN MED"/>
    <property type="match status" value="1"/>
</dbReference>
<name>A0A3G8ZX30_9ACTN</name>
<feature type="compositionally biased region" description="Low complexity" evidence="7">
    <location>
        <begin position="1"/>
        <end position="17"/>
    </location>
</feature>
<evidence type="ECO:0000256" key="2">
    <source>
        <dbReference type="ARBA" id="ARBA00008610"/>
    </source>
</evidence>
<evidence type="ECO:0000256" key="1">
    <source>
        <dbReference type="ARBA" id="ARBA00004193"/>
    </source>
</evidence>
<dbReference type="PANTHER" id="PTHR34296:SF2">
    <property type="entry name" value="ABC TRANSPORTER GUANOSINE-BINDING PROTEIN NUPN"/>
    <property type="match status" value="1"/>
</dbReference>
<dbReference type="GO" id="GO:0005886">
    <property type="term" value="C:plasma membrane"/>
    <property type="evidence" value="ECO:0007669"/>
    <property type="project" value="UniProtKB-SubCell"/>
</dbReference>
<evidence type="ECO:0000256" key="7">
    <source>
        <dbReference type="SAM" id="MobiDB-lite"/>
    </source>
</evidence>
<dbReference type="KEGG" id="nak:EH165_11035"/>
<gene>
    <name evidence="9" type="ORF">EH165_11035</name>
</gene>
<keyword evidence="4" id="KW-0732">Signal</keyword>
<keyword evidence="10" id="KW-1185">Reference proteome</keyword>
<proteinExistence type="inferred from homology"/>
<evidence type="ECO:0000256" key="6">
    <source>
        <dbReference type="ARBA" id="ARBA00023288"/>
    </source>
</evidence>
<dbReference type="Gene3D" id="3.40.50.2300">
    <property type="match status" value="2"/>
</dbReference>
<accession>A0A3G8ZX30</accession>
<keyword evidence="3" id="KW-1003">Cell membrane</keyword>
<dbReference type="EMBL" id="CP034170">
    <property type="protein sequence ID" value="AZI58586.1"/>
    <property type="molecule type" value="Genomic_DNA"/>
</dbReference>
<dbReference type="RefSeq" id="WP_124799495.1">
    <property type="nucleotide sequence ID" value="NZ_CP034170.1"/>
</dbReference>
<dbReference type="SUPFAM" id="SSF53822">
    <property type="entry name" value="Periplasmic binding protein-like I"/>
    <property type="match status" value="1"/>
</dbReference>
<protein>
    <submittedName>
        <fullName evidence="9">BMP family ABC transporter substrate-binding protein</fullName>
    </submittedName>
</protein>
<evidence type="ECO:0000256" key="5">
    <source>
        <dbReference type="ARBA" id="ARBA00023136"/>
    </source>
</evidence>
<reference evidence="9 10" key="2">
    <citation type="submission" date="2018-12" db="EMBL/GenBank/DDBJ databases">
        <title>Nakamurella antarcticus sp. nov., isolated from Antarctica South Shetland Islands soil.</title>
        <authorList>
            <person name="Peng F."/>
        </authorList>
    </citation>
    <scope>NUCLEOTIDE SEQUENCE [LARGE SCALE GENOMIC DNA]</scope>
    <source>
        <strain evidence="9 10">S14-144</strain>
    </source>
</reference>
<dbReference type="AlphaFoldDB" id="A0A3G8ZX30"/>
<feature type="region of interest" description="Disordered" evidence="7">
    <location>
        <begin position="1"/>
        <end position="51"/>
    </location>
</feature>
<dbReference type="InterPro" id="IPR050957">
    <property type="entry name" value="BMP_lipoprotein"/>
</dbReference>
<organism evidence="9 10">
    <name type="scientific">Nakamurella antarctica</name>
    <dbReference type="NCBI Taxonomy" id="1902245"/>
    <lineage>
        <taxon>Bacteria</taxon>
        <taxon>Bacillati</taxon>
        <taxon>Actinomycetota</taxon>
        <taxon>Actinomycetes</taxon>
        <taxon>Nakamurellales</taxon>
        <taxon>Nakamurellaceae</taxon>
        <taxon>Nakamurella</taxon>
    </lineage>
</organism>
<dbReference type="Proteomes" id="UP000268084">
    <property type="component" value="Chromosome"/>
</dbReference>
<dbReference type="InterPro" id="IPR003760">
    <property type="entry name" value="PnrA-like"/>
</dbReference>
<feature type="domain" description="ABC transporter substrate-binding protein PnrA-like" evidence="8">
    <location>
        <begin position="26"/>
        <end position="323"/>
    </location>
</feature>
<dbReference type="OrthoDB" id="9784230at2"/>